<feature type="transmembrane region" description="Helical" evidence="8">
    <location>
        <begin position="417"/>
        <end position="440"/>
    </location>
</feature>
<evidence type="ECO:0000256" key="4">
    <source>
        <dbReference type="ARBA" id="ARBA00022989"/>
    </source>
</evidence>
<keyword evidence="4 8" id="KW-1133">Transmembrane helix</keyword>
<dbReference type="GO" id="GO:0008137">
    <property type="term" value="F:NADH dehydrogenase (ubiquinone) activity"/>
    <property type="evidence" value="ECO:0007669"/>
    <property type="project" value="UniProtKB-EC"/>
</dbReference>
<evidence type="ECO:0000256" key="8">
    <source>
        <dbReference type="SAM" id="Phobius"/>
    </source>
</evidence>
<feature type="transmembrane region" description="Helical" evidence="8">
    <location>
        <begin position="158"/>
        <end position="180"/>
    </location>
</feature>
<feature type="transmembrane region" description="Helical" evidence="8">
    <location>
        <begin position="221"/>
        <end position="242"/>
    </location>
</feature>
<dbReference type="PANTHER" id="PTHR42829">
    <property type="entry name" value="NADH-UBIQUINONE OXIDOREDUCTASE CHAIN 5"/>
    <property type="match status" value="1"/>
</dbReference>
<gene>
    <name evidence="10" type="primary">nad5</name>
</gene>
<feature type="transmembrane region" description="Helical" evidence="8">
    <location>
        <begin position="254"/>
        <end position="275"/>
    </location>
</feature>
<evidence type="ECO:0000256" key="1">
    <source>
        <dbReference type="ARBA" id="ARBA00004141"/>
    </source>
</evidence>
<evidence type="ECO:0000256" key="6">
    <source>
        <dbReference type="ARBA" id="ARBA00031027"/>
    </source>
</evidence>
<dbReference type="EC" id="7.1.1.2" evidence="2"/>
<comment type="catalytic activity">
    <reaction evidence="7">
        <text>a ubiquinone + NADH + 5 H(+)(in) = a ubiquinol + NAD(+) + 4 H(+)(out)</text>
        <dbReference type="Rhea" id="RHEA:29091"/>
        <dbReference type="Rhea" id="RHEA-COMP:9565"/>
        <dbReference type="Rhea" id="RHEA-COMP:9566"/>
        <dbReference type="ChEBI" id="CHEBI:15378"/>
        <dbReference type="ChEBI" id="CHEBI:16389"/>
        <dbReference type="ChEBI" id="CHEBI:17976"/>
        <dbReference type="ChEBI" id="CHEBI:57540"/>
        <dbReference type="ChEBI" id="CHEBI:57945"/>
        <dbReference type="EC" id="7.1.1.2"/>
    </reaction>
</comment>
<dbReference type="InterPro" id="IPR001750">
    <property type="entry name" value="ND/Mrp_TM"/>
</dbReference>
<feature type="transmembrane region" description="Helical" evidence="8">
    <location>
        <begin position="5"/>
        <end position="24"/>
    </location>
</feature>
<keyword evidence="5 8" id="KW-0472">Membrane</keyword>
<feature type="domain" description="NADH:quinone oxidoreductase/Mrp antiporter transmembrane" evidence="9">
    <location>
        <begin position="93"/>
        <end position="346"/>
    </location>
</feature>
<name>A0A343AYX5_9TREM</name>
<geneLocation type="mitochondrion" evidence="10"/>
<feature type="transmembrane region" description="Helical" evidence="8">
    <location>
        <begin position="44"/>
        <end position="63"/>
    </location>
</feature>
<evidence type="ECO:0000256" key="3">
    <source>
        <dbReference type="ARBA" id="ARBA00022692"/>
    </source>
</evidence>
<dbReference type="InterPro" id="IPR003945">
    <property type="entry name" value="NU5C-like"/>
</dbReference>
<dbReference type="PRINTS" id="PR01434">
    <property type="entry name" value="NADHDHGNASE5"/>
</dbReference>
<evidence type="ECO:0000256" key="2">
    <source>
        <dbReference type="ARBA" id="ARBA00012944"/>
    </source>
</evidence>
<keyword evidence="3 8" id="KW-0812">Transmembrane</keyword>
<protein>
    <recommendedName>
        <fullName evidence="2">NADH:ubiquinone reductase (H(+)-translocating)</fullName>
        <ecNumber evidence="2">7.1.1.2</ecNumber>
    </recommendedName>
    <alternativeName>
        <fullName evidence="6">NADH dehydrogenase subunit 5</fullName>
    </alternativeName>
</protein>
<evidence type="ECO:0000259" key="9">
    <source>
        <dbReference type="Pfam" id="PF00361"/>
    </source>
</evidence>
<feature type="transmembrane region" description="Helical" evidence="8">
    <location>
        <begin position="131"/>
        <end position="152"/>
    </location>
</feature>
<feature type="transmembrane region" description="Helical" evidence="8">
    <location>
        <begin position="75"/>
        <end position="94"/>
    </location>
</feature>
<feature type="transmembrane region" description="Helical" evidence="8">
    <location>
        <begin position="346"/>
        <end position="365"/>
    </location>
</feature>
<feature type="transmembrane region" description="Helical" evidence="8">
    <location>
        <begin position="311"/>
        <end position="334"/>
    </location>
</feature>
<dbReference type="Pfam" id="PF00361">
    <property type="entry name" value="Proton_antipo_M"/>
    <property type="match status" value="1"/>
</dbReference>
<dbReference type="PANTHER" id="PTHR42829:SF2">
    <property type="entry name" value="NADH-UBIQUINONE OXIDOREDUCTASE CHAIN 5"/>
    <property type="match status" value="1"/>
</dbReference>
<proteinExistence type="predicted"/>
<accession>A0A343AYX5</accession>
<keyword evidence="10" id="KW-0496">Mitochondrion</keyword>
<feature type="transmembrane region" description="Helical" evidence="8">
    <location>
        <begin position="100"/>
        <end position="119"/>
    </location>
</feature>
<feature type="transmembrane region" description="Helical" evidence="8">
    <location>
        <begin position="498"/>
        <end position="522"/>
    </location>
</feature>
<dbReference type="GO" id="GO:0016020">
    <property type="term" value="C:membrane"/>
    <property type="evidence" value="ECO:0007669"/>
    <property type="project" value="UniProtKB-SubCell"/>
</dbReference>
<comment type="subcellular location">
    <subcellularLocation>
        <location evidence="1">Membrane</location>
        <topology evidence="1">Multi-pass membrane protein</topology>
    </subcellularLocation>
</comment>
<evidence type="ECO:0000256" key="5">
    <source>
        <dbReference type="ARBA" id="ARBA00023136"/>
    </source>
</evidence>
<dbReference type="AlphaFoldDB" id="A0A343AYX5"/>
<dbReference type="GO" id="GO:0003954">
    <property type="term" value="F:NADH dehydrogenase activity"/>
    <property type="evidence" value="ECO:0007669"/>
    <property type="project" value="TreeGrafter"/>
</dbReference>
<dbReference type="GO" id="GO:0042773">
    <property type="term" value="P:ATP synthesis coupled electron transport"/>
    <property type="evidence" value="ECO:0007669"/>
    <property type="project" value="InterPro"/>
</dbReference>
<organism evidence="10">
    <name type="scientific">Fasciolopsis buskii</name>
    <dbReference type="NCBI Taxonomy" id="27845"/>
    <lineage>
        <taxon>Eukaryota</taxon>
        <taxon>Metazoa</taxon>
        <taxon>Spiralia</taxon>
        <taxon>Lophotrochozoa</taxon>
        <taxon>Platyhelminthes</taxon>
        <taxon>Trematoda</taxon>
        <taxon>Digenea</taxon>
        <taxon>Plagiorchiida</taxon>
        <taxon>Echinostomata</taxon>
        <taxon>Echinostomatoidea</taxon>
        <taxon>Fasciolidae</taxon>
        <taxon>Fasciolopsis</taxon>
    </lineage>
</organism>
<feature type="transmembrane region" description="Helical" evidence="8">
    <location>
        <begin position="460"/>
        <end position="477"/>
    </location>
</feature>
<evidence type="ECO:0000313" key="10">
    <source>
        <dbReference type="EMBL" id="APX55313.1"/>
    </source>
</evidence>
<dbReference type="GO" id="GO:0015990">
    <property type="term" value="P:electron transport coupled proton transport"/>
    <property type="evidence" value="ECO:0007669"/>
    <property type="project" value="TreeGrafter"/>
</dbReference>
<feature type="transmembrane region" description="Helical" evidence="8">
    <location>
        <begin position="385"/>
        <end position="405"/>
    </location>
</feature>
<dbReference type="EMBL" id="KX449331">
    <property type="protein sequence ID" value="APX55313.1"/>
    <property type="molecule type" value="Genomic_DNA"/>
</dbReference>
<reference evidence="10" key="1">
    <citation type="journal article" date="2016" name="Mitochondrial DNA Part B Resour">
        <title>Complete mitochondrial genome annotation of the giant intestinal fluke, Fasciolopsis buski (Indian isolate) as revealed by ion torrent and illuminanext-generation sequencing.</title>
        <authorList>
            <person name="Biswal D.K."/>
            <person name="Konhar R."/>
            <person name="Debnath M."/>
            <person name="Tandon V."/>
        </authorList>
    </citation>
    <scope>NUCLEOTIDE SEQUENCE</scope>
</reference>
<feature type="transmembrane region" description="Helical" evidence="8">
    <location>
        <begin position="192"/>
        <end position="209"/>
    </location>
</feature>
<evidence type="ECO:0000256" key="7">
    <source>
        <dbReference type="ARBA" id="ARBA00049551"/>
    </source>
</evidence>
<sequence>MLLIFLGIFGLYVFWYVGQLYWLGNFSVLAHDSFISFGFMLDDVSLGCAFMLICCGGVALLYCFHYFSGGVEGSLLFPLMVWFLGVMCILVFSSSLVFSLIFWEYLGLVSFFLILFYSNSSSLRASLITLFASRFGDVSMFVIIMCVSWWIGTSGAGFIFLYLLVVLTKSAGFPFISWLLEAMRAPTPVSSLVHSSTLVAAGVWFFFRYSSYSSWWLDLMLVYFCLLSVIVTGVAAVVFMDLKKIVALSTCNNISWCVLFFICGDLFLGLLQLITHGLCKCYLFMSVGDLMSQSGSSQSSVGVYLGRYSGLYLPILQSFLVLSLCGLPFLGVFFSKHCFFSGLFNGIGLGLGLLFLLCLLLSYIYSVRFVLLLLGAVGGLGFGYFSGFLVICPLVFLGTILNFLVSLEVVEVSSMSFFWSGVVVGLQGLGCFLGWCFYNLCMGAGRWSSLLWGNEGYVSLIYSWFLGLSSVCVSSFYRWEIYFLDMFMMLGVVYRWSFYRGSLFSLSFLVLGLVGVFVASYIF</sequence>